<dbReference type="PANTHER" id="PTHR23238">
    <property type="entry name" value="RNA BINDING PROTEIN"/>
    <property type="match status" value="1"/>
</dbReference>
<dbReference type="SUPFAM" id="SSF54928">
    <property type="entry name" value="RNA-binding domain, RBD"/>
    <property type="match status" value="1"/>
</dbReference>
<dbReference type="GO" id="GO:0003723">
    <property type="term" value="F:RNA binding"/>
    <property type="evidence" value="ECO:0007669"/>
    <property type="project" value="UniProtKB-UniRule"/>
</dbReference>
<evidence type="ECO:0000259" key="6">
    <source>
        <dbReference type="PROSITE" id="PS50102"/>
    </source>
</evidence>
<keyword evidence="2 4" id="KW-0694">RNA-binding</keyword>
<dbReference type="GeneTree" id="ENSGT00940000154191"/>
<dbReference type="InterPro" id="IPR012677">
    <property type="entry name" value="Nucleotide-bd_a/b_plait_sf"/>
</dbReference>
<keyword evidence="8" id="KW-1185">Reference proteome</keyword>
<dbReference type="AlphaFoldDB" id="A0A8D2H0H6"/>
<dbReference type="InterPro" id="IPR034869">
    <property type="entry name" value="EWS_RRM"/>
</dbReference>
<dbReference type="InterPro" id="IPR035979">
    <property type="entry name" value="RBD_domain_sf"/>
</dbReference>
<evidence type="ECO:0000256" key="4">
    <source>
        <dbReference type="PROSITE-ProRule" id="PRU00176"/>
    </source>
</evidence>
<reference evidence="7" key="1">
    <citation type="submission" date="2025-08" db="UniProtKB">
        <authorList>
            <consortium name="Ensembl"/>
        </authorList>
    </citation>
    <scope>IDENTIFICATION</scope>
</reference>
<evidence type="ECO:0000313" key="7">
    <source>
        <dbReference type="Ensembl" id="ENSUPAP00010009282.1"/>
    </source>
</evidence>
<organism evidence="7 8">
    <name type="scientific">Urocitellus parryii</name>
    <name type="common">Arctic ground squirrel</name>
    <name type="synonym">Spermophilus parryii</name>
    <dbReference type="NCBI Taxonomy" id="9999"/>
    <lineage>
        <taxon>Eukaryota</taxon>
        <taxon>Metazoa</taxon>
        <taxon>Chordata</taxon>
        <taxon>Craniata</taxon>
        <taxon>Vertebrata</taxon>
        <taxon>Euteleostomi</taxon>
        <taxon>Mammalia</taxon>
        <taxon>Eutheria</taxon>
        <taxon>Euarchontoglires</taxon>
        <taxon>Glires</taxon>
        <taxon>Rodentia</taxon>
        <taxon>Sciuromorpha</taxon>
        <taxon>Sciuridae</taxon>
        <taxon>Xerinae</taxon>
        <taxon>Marmotini</taxon>
        <taxon>Urocitellus</taxon>
    </lineage>
</organism>
<dbReference type="GO" id="GO:0006355">
    <property type="term" value="P:regulation of DNA-templated transcription"/>
    <property type="evidence" value="ECO:0007669"/>
    <property type="project" value="InterPro"/>
</dbReference>
<dbReference type="GO" id="GO:0005634">
    <property type="term" value="C:nucleus"/>
    <property type="evidence" value="ECO:0007669"/>
    <property type="project" value="UniProtKB-SubCell"/>
</dbReference>
<dbReference type="Ensembl" id="ENSUPAT00010010683.1">
    <property type="protein sequence ID" value="ENSUPAP00010009282.1"/>
    <property type="gene ID" value="ENSUPAG00010007516.1"/>
</dbReference>
<protein>
    <recommendedName>
        <fullName evidence="6">RRM domain-containing protein</fullName>
    </recommendedName>
</protein>
<dbReference type="Proteomes" id="UP000694417">
    <property type="component" value="Unplaced"/>
</dbReference>
<reference evidence="7" key="2">
    <citation type="submission" date="2025-09" db="UniProtKB">
        <authorList>
            <consortium name="Ensembl"/>
        </authorList>
    </citation>
    <scope>IDENTIFICATION</scope>
</reference>
<feature type="region of interest" description="Disordered" evidence="5">
    <location>
        <begin position="112"/>
        <end position="177"/>
    </location>
</feature>
<evidence type="ECO:0000313" key="8">
    <source>
        <dbReference type="Proteomes" id="UP000694417"/>
    </source>
</evidence>
<proteinExistence type="predicted"/>
<dbReference type="InterPro" id="IPR000504">
    <property type="entry name" value="RRM_dom"/>
</dbReference>
<dbReference type="Pfam" id="PF00076">
    <property type="entry name" value="RRM_1"/>
    <property type="match status" value="1"/>
</dbReference>
<keyword evidence="3" id="KW-0539">Nucleus</keyword>
<evidence type="ECO:0000256" key="1">
    <source>
        <dbReference type="ARBA" id="ARBA00004123"/>
    </source>
</evidence>
<dbReference type="Gene3D" id="3.30.70.330">
    <property type="match status" value="1"/>
</dbReference>
<accession>A0A8D2H0H6</accession>
<comment type="subcellular location">
    <subcellularLocation>
        <location evidence="1">Nucleus</location>
    </subcellularLocation>
</comment>
<name>A0A8D2H0H6_UROPR</name>
<dbReference type="SMART" id="SM00360">
    <property type="entry name" value="RRM"/>
    <property type="match status" value="1"/>
</dbReference>
<evidence type="ECO:0000256" key="2">
    <source>
        <dbReference type="ARBA" id="ARBA00022884"/>
    </source>
</evidence>
<dbReference type="FunFam" id="3.30.70.330:FF:000127">
    <property type="entry name" value="RNA-binding protein EWS isoform 1"/>
    <property type="match status" value="1"/>
</dbReference>
<feature type="domain" description="RRM" evidence="6">
    <location>
        <begin position="22"/>
        <end position="108"/>
    </location>
</feature>
<sequence>MFEGPDLDLGPPVDPDEDSDNNAVYVQGLNDNVTLDDLADFFKQCGVVKMNKRTGQPMIHIYLDKETGKPKGDATVSYEDPPTAKAAVEWFDGKDFQGSKLKFTLALKKPPMNSMWGGRPPREGRGRSRRPRWSWGTHGSNGRPWRRQRRLFPQEGHGVPEGIPLEEETSSTELGTGNIPIRVVQTRTSPGEQNATCVRPRSLRAFFHHPSHPQVVTVEKVALVARGEEEVASWTTVVLEECSEVAVVETGVASVVSMAWTEVALVEEDEVVQGAPWTFNGGDGRKKRWTWRTWKNG</sequence>
<dbReference type="PROSITE" id="PS50102">
    <property type="entry name" value="RRM"/>
    <property type="match status" value="1"/>
</dbReference>
<evidence type="ECO:0000256" key="3">
    <source>
        <dbReference type="ARBA" id="ARBA00023242"/>
    </source>
</evidence>
<dbReference type="CDD" id="cd12533">
    <property type="entry name" value="RRM_EWS"/>
    <property type="match status" value="1"/>
</dbReference>
<dbReference type="InterPro" id="IPR034870">
    <property type="entry name" value="TET_fam"/>
</dbReference>
<evidence type="ECO:0000256" key="5">
    <source>
        <dbReference type="SAM" id="MobiDB-lite"/>
    </source>
</evidence>